<evidence type="ECO:0000256" key="6">
    <source>
        <dbReference type="HAMAP-Rule" id="MF_01161"/>
    </source>
</evidence>
<dbReference type="GO" id="GO:0032267">
    <property type="term" value="F:tRNA(Ile)-lysidine synthase activity"/>
    <property type="evidence" value="ECO:0007669"/>
    <property type="project" value="UniProtKB-EC"/>
</dbReference>
<feature type="binding site" evidence="6">
    <location>
        <begin position="33"/>
        <end position="38"/>
    </location>
    <ligand>
        <name>ATP</name>
        <dbReference type="ChEBI" id="CHEBI:30616"/>
    </ligand>
</feature>
<feature type="domain" description="tRNA(Ile)-lysidine/2-thiocytidine synthase N-terminal" evidence="7">
    <location>
        <begin position="28"/>
        <end position="217"/>
    </location>
</feature>
<comment type="function">
    <text evidence="6">Ligates lysine onto the cytidine present at position 34 of the AUA codon-specific tRNA(Ile) that contains the anticodon CAU, in an ATP-dependent manner. Cytidine is converted to lysidine, thus changing the amino acid specificity of the tRNA from methionine to isoleucine.</text>
</comment>
<dbReference type="InterPro" id="IPR012094">
    <property type="entry name" value="tRNA_Ile_lys_synt"/>
</dbReference>
<dbReference type="InterPro" id="IPR012795">
    <property type="entry name" value="tRNA_Ile_lys_synt_N"/>
</dbReference>
<dbReference type="SUPFAM" id="SSF52402">
    <property type="entry name" value="Adenine nucleotide alpha hydrolases-like"/>
    <property type="match status" value="1"/>
</dbReference>
<evidence type="ECO:0000256" key="3">
    <source>
        <dbReference type="ARBA" id="ARBA00022741"/>
    </source>
</evidence>
<gene>
    <name evidence="6 8" type="primary">tilS</name>
    <name evidence="8" type="ORF">TBK1r_55830</name>
</gene>
<proteinExistence type="inferred from homology"/>
<dbReference type="Pfam" id="PF01171">
    <property type="entry name" value="ATP_bind_3"/>
    <property type="match status" value="1"/>
</dbReference>
<dbReference type="PANTHER" id="PTHR43033:SF1">
    <property type="entry name" value="TRNA(ILE)-LYSIDINE SYNTHASE-RELATED"/>
    <property type="match status" value="1"/>
</dbReference>
<sequence>MTNPPPWQNVRDAIESAWPASGYRDLGVVVGCSGGADSVALLRSLVESVRQPAAPSPPRGFLVVAHFNHQFRGRESHADAEFVRQLAGQLAVPLETECGQGAEQDEESARNDRREFFRTVMRRHGARYLALGHSRDDNVETVLYRLMRGTGPAGMAGIASFRPFSDDPSGSDFVIARPMLDLGRDQIREALRSINAPWRDDASNRSNAYRRNWIRNELLPTMQSQFPQAVPAIARAIQGQRQWLDALQPVIDRWLATVQIREKPLTLRRLDRIGGEAETELTATPLRDQAVAIEALRRCWQRSGWPLRDMGQFHWTRVFEMLCGRGPDALTLPGAVEIRRDPESLTLVRRH</sequence>
<organism evidence="8 9">
    <name type="scientific">Stieleria magnilauensis</name>
    <dbReference type="NCBI Taxonomy" id="2527963"/>
    <lineage>
        <taxon>Bacteria</taxon>
        <taxon>Pseudomonadati</taxon>
        <taxon>Planctomycetota</taxon>
        <taxon>Planctomycetia</taxon>
        <taxon>Pirellulales</taxon>
        <taxon>Pirellulaceae</taxon>
        <taxon>Stieleria</taxon>
    </lineage>
</organism>
<dbReference type="NCBIfam" id="TIGR02432">
    <property type="entry name" value="lysidine_TilS_N"/>
    <property type="match status" value="1"/>
</dbReference>
<comment type="catalytic activity">
    <reaction evidence="5 6">
        <text>cytidine(34) in tRNA(Ile2) + L-lysine + ATP = lysidine(34) in tRNA(Ile2) + AMP + diphosphate + H(+)</text>
        <dbReference type="Rhea" id="RHEA:43744"/>
        <dbReference type="Rhea" id="RHEA-COMP:10625"/>
        <dbReference type="Rhea" id="RHEA-COMP:10670"/>
        <dbReference type="ChEBI" id="CHEBI:15378"/>
        <dbReference type="ChEBI" id="CHEBI:30616"/>
        <dbReference type="ChEBI" id="CHEBI:32551"/>
        <dbReference type="ChEBI" id="CHEBI:33019"/>
        <dbReference type="ChEBI" id="CHEBI:82748"/>
        <dbReference type="ChEBI" id="CHEBI:83665"/>
        <dbReference type="ChEBI" id="CHEBI:456215"/>
        <dbReference type="EC" id="6.3.4.19"/>
    </reaction>
</comment>
<reference evidence="8 9" key="1">
    <citation type="submission" date="2019-02" db="EMBL/GenBank/DDBJ databases">
        <title>Deep-cultivation of Planctomycetes and their phenomic and genomic characterization uncovers novel biology.</title>
        <authorList>
            <person name="Wiegand S."/>
            <person name="Jogler M."/>
            <person name="Boedeker C."/>
            <person name="Pinto D."/>
            <person name="Vollmers J."/>
            <person name="Rivas-Marin E."/>
            <person name="Kohn T."/>
            <person name="Peeters S.H."/>
            <person name="Heuer A."/>
            <person name="Rast P."/>
            <person name="Oberbeckmann S."/>
            <person name="Bunk B."/>
            <person name="Jeske O."/>
            <person name="Meyerdierks A."/>
            <person name="Storesund J.E."/>
            <person name="Kallscheuer N."/>
            <person name="Luecker S."/>
            <person name="Lage O.M."/>
            <person name="Pohl T."/>
            <person name="Merkel B.J."/>
            <person name="Hornburger P."/>
            <person name="Mueller R.-W."/>
            <person name="Bruemmer F."/>
            <person name="Labrenz M."/>
            <person name="Spormann A.M."/>
            <person name="Op den Camp H."/>
            <person name="Overmann J."/>
            <person name="Amann R."/>
            <person name="Jetten M.S.M."/>
            <person name="Mascher T."/>
            <person name="Medema M.H."/>
            <person name="Devos D.P."/>
            <person name="Kaster A.-K."/>
            <person name="Ovreas L."/>
            <person name="Rohde M."/>
            <person name="Galperin M.Y."/>
            <person name="Jogler C."/>
        </authorList>
    </citation>
    <scope>NUCLEOTIDE SEQUENCE [LARGE SCALE GENOMIC DNA]</scope>
    <source>
        <strain evidence="8 9">TBK1r</strain>
    </source>
</reference>
<evidence type="ECO:0000256" key="5">
    <source>
        <dbReference type="ARBA" id="ARBA00048539"/>
    </source>
</evidence>
<protein>
    <recommendedName>
        <fullName evidence="6">tRNA(Ile)-lysidine synthase</fullName>
        <ecNumber evidence="6">6.3.4.19</ecNumber>
    </recommendedName>
    <alternativeName>
        <fullName evidence="6">tRNA(Ile)-2-lysyl-cytidine synthase</fullName>
    </alternativeName>
    <alternativeName>
        <fullName evidence="6">tRNA(Ile)-lysidine synthetase</fullName>
    </alternativeName>
</protein>
<dbReference type="Proteomes" id="UP000318081">
    <property type="component" value="Chromosome"/>
</dbReference>
<keyword evidence="4 6" id="KW-0067">ATP-binding</keyword>
<keyword evidence="6" id="KW-0963">Cytoplasm</keyword>
<dbReference type="EMBL" id="CP036432">
    <property type="protein sequence ID" value="QDV86564.1"/>
    <property type="molecule type" value="Genomic_DNA"/>
</dbReference>
<evidence type="ECO:0000259" key="7">
    <source>
        <dbReference type="Pfam" id="PF01171"/>
    </source>
</evidence>
<name>A0ABX5XX20_9BACT</name>
<keyword evidence="9" id="KW-1185">Reference proteome</keyword>
<evidence type="ECO:0000256" key="2">
    <source>
        <dbReference type="ARBA" id="ARBA00022694"/>
    </source>
</evidence>
<dbReference type="InterPro" id="IPR011063">
    <property type="entry name" value="TilS/TtcA_N"/>
</dbReference>
<dbReference type="PANTHER" id="PTHR43033">
    <property type="entry name" value="TRNA(ILE)-LYSIDINE SYNTHASE-RELATED"/>
    <property type="match status" value="1"/>
</dbReference>
<dbReference type="InterPro" id="IPR014729">
    <property type="entry name" value="Rossmann-like_a/b/a_fold"/>
</dbReference>
<dbReference type="CDD" id="cd01992">
    <property type="entry name" value="TilS_N"/>
    <property type="match status" value="1"/>
</dbReference>
<dbReference type="Gene3D" id="3.40.50.620">
    <property type="entry name" value="HUPs"/>
    <property type="match status" value="1"/>
</dbReference>
<dbReference type="RefSeq" id="WP_145217816.1">
    <property type="nucleotide sequence ID" value="NZ_CP036432.1"/>
</dbReference>
<dbReference type="EC" id="6.3.4.19" evidence="6"/>
<keyword evidence="2 6" id="KW-0819">tRNA processing</keyword>
<dbReference type="HAMAP" id="MF_01161">
    <property type="entry name" value="tRNA_Ile_lys_synt"/>
    <property type="match status" value="1"/>
</dbReference>
<evidence type="ECO:0000313" key="8">
    <source>
        <dbReference type="EMBL" id="QDV86564.1"/>
    </source>
</evidence>
<evidence type="ECO:0000256" key="4">
    <source>
        <dbReference type="ARBA" id="ARBA00022840"/>
    </source>
</evidence>
<comment type="domain">
    <text evidence="6">The N-terminal region contains the highly conserved SGGXDS motif, predicted to be a P-loop motif involved in ATP binding.</text>
</comment>
<accession>A0ABX5XX20</accession>
<evidence type="ECO:0000313" key="9">
    <source>
        <dbReference type="Proteomes" id="UP000318081"/>
    </source>
</evidence>
<keyword evidence="1 6" id="KW-0436">Ligase</keyword>
<comment type="similarity">
    <text evidence="6">Belongs to the tRNA(Ile)-lysidine synthase family.</text>
</comment>
<keyword evidence="3 6" id="KW-0547">Nucleotide-binding</keyword>
<evidence type="ECO:0000256" key="1">
    <source>
        <dbReference type="ARBA" id="ARBA00022598"/>
    </source>
</evidence>
<comment type="subcellular location">
    <subcellularLocation>
        <location evidence="6">Cytoplasm</location>
    </subcellularLocation>
</comment>